<dbReference type="Proteomes" id="UP001286589">
    <property type="component" value="Unassembled WGS sequence"/>
</dbReference>
<dbReference type="AlphaFoldDB" id="A0AB35RTZ9"/>
<comment type="caution">
    <text evidence="3">The sequence shown here is derived from an EMBL/GenBank/DDBJ whole genome shotgun (WGS) entry which is preliminary data.</text>
</comment>
<keyword evidence="2" id="KW-0812">Transmembrane</keyword>
<keyword evidence="2" id="KW-0472">Membrane</keyword>
<feature type="transmembrane region" description="Helical" evidence="2">
    <location>
        <begin position="20"/>
        <end position="38"/>
    </location>
</feature>
<evidence type="ECO:0000256" key="1">
    <source>
        <dbReference type="SAM" id="MobiDB-lite"/>
    </source>
</evidence>
<reference evidence="3 4" key="1">
    <citation type="submission" date="2023-10" db="EMBL/GenBank/DDBJ databases">
        <title>Phytobacter spp. The emergence of a new genus of hospital-origin enterobacteria encoding carbapenemases in Argentina.</title>
        <authorList>
            <person name="Vay C."/>
            <person name="Almuzara M."/>
            <person name="Traglia G.M."/>
            <person name="Campos J."/>
        </authorList>
    </citation>
    <scope>NUCLEOTIDE SEQUENCE [LARGE SCALE GENOMIC DNA]</scope>
    <source>
        <strain evidence="3 4">CVMA36</strain>
    </source>
</reference>
<accession>A0AB35RTZ9</accession>
<evidence type="ECO:0000313" key="3">
    <source>
        <dbReference type="EMBL" id="MDV2864252.1"/>
    </source>
</evidence>
<organism evidence="3 4">
    <name type="scientific">Phytobacter ursingii</name>
    <dbReference type="NCBI Taxonomy" id="1972431"/>
    <lineage>
        <taxon>Bacteria</taxon>
        <taxon>Pseudomonadati</taxon>
        <taxon>Pseudomonadota</taxon>
        <taxon>Gammaproteobacteria</taxon>
        <taxon>Enterobacterales</taxon>
        <taxon>Enterobacteriaceae</taxon>
        <taxon>Phytobacter</taxon>
    </lineage>
</organism>
<gene>
    <name evidence="3" type="ORF">R0H02_17510</name>
</gene>
<proteinExistence type="predicted"/>
<protein>
    <submittedName>
        <fullName evidence="3">Uncharacterized protein</fullName>
    </submittedName>
</protein>
<evidence type="ECO:0000256" key="2">
    <source>
        <dbReference type="SAM" id="Phobius"/>
    </source>
</evidence>
<dbReference type="RefSeq" id="WP_229221808.1">
    <property type="nucleotide sequence ID" value="NZ_JAWJAC010000010.1"/>
</dbReference>
<feature type="region of interest" description="Disordered" evidence="1">
    <location>
        <begin position="186"/>
        <end position="209"/>
    </location>
</feature>
<feature type="transmembrane region" description="Helical" evidence="2">
    <location>
        <begin position="50"/>
        <end position="68"/>
    </location>
</feature>
<keyword evidence="2" id="KW-1133">Transmembrane helix</keyword>
<sequence>MRVPSRYLFPLQPAAPGAGVVGFAVLFALLAGGLYGVYCLVRDFVNTGNPVIFAVALFMVLLSVSGMIHGRKRRARLATLAQARQGESICQFARAFNLRDVDAWVVRAVWDTVMAWGGSELARLNFPLQADDRLEIFALDDEEALFDALSDAATRAGRTLDNLENNPFLPLNTLRDMVMALNAQPMTPERQQKRDVALDEGKQWVQPDQ</sequence>
<feature type="compositionally biased region" description="Basic and acidic residues" evidence="1">
    <location>
        <begin position="190"/>
        <end position="202"/>
    </location>
</feature>
<evidence type="ECO:0000313" key="4">
    <source>
        <dbReference type="Proteomes" id="UP001286589"/>
    </source>
</evidence>
<keyword evidence="4" id="KW-1185">Reference proteome</keyword>
<dbReference type="EMBL" id="JAWJAC010000010">
    <property type="protein sequence ID" value="MDV2864252.1"/>
    <property type="molecule type" value="Genomic_DNA"/>
</dbReference>
<name>A0AB35RTZ9_9ENTR</name>